<evidence type="ECO:0000256" key="5">
    <source>
        <dbReference type="ARBA" id="ARBA00022861"/>
    </source>
</evidence>
<dbReference type="PROSITE" id="PS00277">
    <property type="entry name" value="STAPH_STREP_TOXIN_1"/>
    <property type="match status" value="1"/>
</dbReference>
<dbReference type="InterPro" id="IPR013307">
    <property type="entry name" value="Superantigen_bac"/>
</dbReference>
<evidence type="ECO:0000256" key="6">
    <source>
        <dbReference type="PIRSR" id="PIRSR613307-50"/>
    </source>
</evidence>
<dbReference type="SUPFAM" id="SSF50203">
    <property type="entry name" value="Bacterial enterotoxins"/>
    <property type="match status" value="1"/>
</dbReference>
<evidence type="ECO:0000259" key="9">
    <source>
        <dbReference type="Pfam" id="PF02876"/>
    </source>
</evidence>
<dbReference type="InterPro" id="IPR006173">
    <property type="entry name" value="Staph_tox_OB"/>
</dbReference>
<dbReference type="Pfam" id="PF01123">
    <property type="entry name" value="Stap_Strp_toxin"/>
    <property type="match status" value="1"/>
</dbReference>
<keyword evidence="3" id="KW-0800">Toxin</keyword>
<feature type="signal peptide" evidence="7">
    <location>
        <begin position="1"/>
        <end position="34"/>
    </location>
</feature>
<feature type="chain" id="PRO_5006711894" evidence="7">
    <location>
        <begin position="35"/>
        <end position="266"/>
    </location>
</feature>
<dbReference type="GO" id="GO:0090729">
    <property type="term" value="F:toxin activity"/>
    <property type="evidence" value="ECO:0007669"/>
    <property type="project" value="UniProtKB-KW"/>
</dbReference>
<evidence type="ECO:0000313" key="10">
    <source>
        <dbReference type="EMBL" id="CRI13693.1"/>
    </source>
</evidence>
<dbReference type="InterPro" id="IPR006126">
    <property type="entry name" value="Staph/Strept_toxin_CS"/>
</dbReference>
<protein>
    <submittedName>
        <fullName evidence="10">SEO</fullName>
    </submittedName>
</protein>
<feature type="domain" description="Staphylococcal/Streptococcal toxin OB-fold" evidence="8">
    <location>
        <begin position="74"/>
        <end position="148"/>
    </location>
</feature>
<keyword evidence="4 7" id="KW-0732">Signal</keyword>
<sequence length="266" mass="30690">MTRRDIIKNSKVMLNVLLLILNLIAICSVNNAYANEEDPKIESLCKKSSVDPIALHNINDDYINNRFTTVKSIVSTTEKFLDFDLLFKSINWLDGISAEFKDLKVEFSSSAISKEFLGKTVDIYGVYYKAHCHGEHQVDTACTYGGVTPHENNKLSEPKNIGVAVYKDNVNVNTFIVTTDKKKVTAQELDIKVRTKLNNAYKLYDRMTSDVQKGYIKFHSHSEHKESFYYDLFYIKRNLPDQYLQIYNDNKTIDSSDYHIDVYLFT</sequence>
<dbReference type="InterPro" id="IPR016091">
    <property type="entry name" value="SuperAg_toxin_C"/>
</dbReference>
<reference evidence="10 11" key="1">
    <citation type="submission" date="2015-04" db="EMBL/GenBank/DDBJ databases">
        <authorList>
            <person name="Syromyatnikov M.Y."/>
            <person name="Popov V.N."/>
        </authorList>
    </citation>
    <scope>NUCLEOTIDE SEQUENCE [LARGE SCALE GENOMIC DNA]</scope>
    <source>
        <strain evidence="10 11">AH1</strain>
    </source>
</reference>
<dbReference type="InterPro" id="IPR006123">
    <property type="entry name" value="Toxin_b-grasp_Staph/Strep"/>
</dbReference>
<keyword evidence="5" id="KW-0260">Enterotoxin</keyword>
<evidence type="ECO:0000259" key="8">
    <source>
        <dbReference type="Pfam" id="PF01123"/>
    </source>
</evidence>
<dbReference type="GO" id="GO:0005576">
    <property type="term" value="C:extracellular region"/>
    <property type="evidence" value="ECO:0007669"/>
    <property type="project" value="InterPro"/>
</dbReference>
<dbReference type="Gene3D" id="2.40.50.110">
    <property type="match status" value="1"/>
</dbReference>
<feature type="disulfide bond" evidence="6">
    <location>
        <begin position="132"/>
        <end position="142"/>
    </location>
</feature>
<organism evidence="10 11">
    <name type="scientific">Staphylococcus aureus</name>
    <dbReference type="NCBI Taxonomy" id="1280"/>
    <lineage>
        <taxon>Bacteria</taxon>
        <taxon>Bacillati</taxon>
        <taxon>Bacillota</taxon>
        <taxon>Bacilli</taxon>
        <taxon>Bacillales</taxon>
        <taxon>Staphylococcaceae</taxon>
        <taxon>Staphylococcus</taxon>
    </lineage>
</organism>
<dbReference type="PRINTS" id="PR01898">
    <property type="entry name" value="SAGSUPRFAMLY"/>
</dbReference>
<evidence type="ECO:0000256" key="1">
    <source>
        <dbReference type="ARBA" id="ARBA00008401"/>
    </source>
</evidence>
<evidence type="ECO:0000256" key="4">
    <source>
        <dbReference type="ARBA" id="ARBA00022729"/>
    </source>
</evidence>
<accession>A0A0U1MPC1</accession>
<dbReference type="Proteomes" id="UP000039437">
    <property type="component" value="Unassembled WGS sequence"/>
</dbReference>
<keyword evidence="2" id="KW-0766">Superantigen</keyword>
<name>A0A0U1MPC1_STAAU</name>
<evidence type="ECO:0000256" key="3">
    <source>
        <dbReference type="ARBA" id="ARBA00022656"/>
    </source>
</evidence>
<feature type="domain" description="Staphylococcal/Streptococcal toxin beta-grasp" evidence="9">
    <location>
        <begin position="162"/>
        <end position="264"/>
    </location>
</feature>
<dbReference type="PROSITE" id="PS00278">
    <property type="entry name" value="STAPH_STREP_TOXIN_2"/>
    <property type="match status" value="1"/>
</dbReference>
<proteinExistence type="inferred from homology"/>
<evidence type="ECO:0000256" key="7">
    <source>
        <dbReference type="SAM" id="SignalP"/>
    </source>
</evidence>
<gene>
    <name evidence="10" type="primary">seo</name>
    <name evidence="10" type="ORF">BN1321_280015</name>
</gene>
<dbReference type="InterPro" id="IPR008992">
    <property type="entry name" value="Enterotoxin"/>
</dbReference>
<keyword evidence="6" id="KW-1015">Disulfide bond</keyword>
<dbReference type="EMBL" id="CVOQ01000021">
    <property type="protein sequence ID" value="CRI13693.1"/>
    <property type="molecule type" value="Genomic_DNA"/>
</dbReference>
<dbReference type="AlphaFoldDB" id="A0A0U1MPC1"/>
<dbReference type="InterPro" id="IPR006177">
    <property type="entry name" value="Toxin_bac"/>
</dbReference>
<dbReference type="Pfam" id="PF02876">
    <property type="entry name" value="Stap_Strp_tox_C"/>
    <property type="match status" value="1"/>
</dbReference>
<dbReference type="Gene3D" id="3.10.20.120">
    <property type="match status" value="1"/>
</dbReference>
<dbReference type="SUPFAM" id="SSF54334">
    <property type="entry name" value="Superantigen toxins, C-terminal domain"/>
    <property type="match status" value="1"/>
</dbReference>
<comment type="similarity">
    <text evidence="1">Belongs to the staphylococcal/streptococcal toxin family.</text>
</comment>
<dbReference type="PRINTS" id="PR00279">
    <property type="entry name" value="BACTRLTOXIN"/>
</dbReference>
<evidence type="ECO:0000256" key="2">
    <source>
        <dbReference type="ARBA" id="ARBA00022633"/>
    </source>
</evidence>
<evidence type="ECO:0000313" key="11">
    <source>
        <dbReference type="Proteomes" id="UP000039437"/>
    </source>
</evidence>